<sequence>MSLVNQITANTFAIRELEAAIGELKDRCVRRDRENAQLLAELEATSEQLLSMWQIISNPVAITDDTVAEALAADLHRRHSTDSLSLAGERAPRAGGAAAAEAGSCGASAADMHAHTPMEIALASPPQPLVPEPQSPAAASAAPADPTDGVALHVGSPVDFTGTWALAQSVGFKEYLEATGVTWAKRQIAVKLRPVQEWALADNNIWEFTMQTPIGRRIERIVVNGTVEDEIDGLHVLKESFWDRDELVTLCRPRDPAKAVAHTEFRRRYDKPADRMVLEIVTGKARCTRIFERQR</sequence>
<dbReference type="AlphaFoldDB" id="A0A8J6C9I4"/>
<dbReference type="PRINTS" id="PR00178">
    <property type="entry name" value="FATTYACIDBP"/>
</dbReference>
<evidence type="ECO:0000256" key="1">
    <source>
        <dbReference type="SAM" id="MobiDB-lite"/>
    </source>
</evidence>
<dbReference type="GO" id="GO:0008289">
    <property type="term" value="F:lipid binding"/>
    <property type="evidence" value="ECO:0007669"/>
    <property type="project" value="InterPro"/>
</dbReference>
<feature type="compositionally biased region" description="Low complexity" evidence="1">
    <location>
        <begin position="135"/>
        <end position="144"/>
    </location>
</feature>
<dbReference type="InterPro" id="IPR000463">
    <property type="entry name" value="Fatty_acid-bd"/>
</dbReference>
<accession>A0A8J6C9I4</accession>
<reference evidence="2" key="1">
    <citation type="submission" date="2021-05" db="EMBL/GenBank/DDBJ databases">
        <title>The genome of the haptophyte Pavlova lutheri (Diacronema luteri, Pavlovales) - a model for lipid biosynthesis in eukaryotic algae.</title>
        <authorList>
            <person name="Hulatt C.J."/>
            <person name="Posewitz M.C."/>
        </authorList>
    </citation>
    <scope>NUCLEOTIDE SEQUENCE</scope>
    <source>
        <strain evidence="2">NIVA-4/92</strain>
    </source>
</reference>
<feature type="compositionally biased region" description="Pro residues" evidence="1">
    <location>
        <begin position="125"/>
        <end position="134"/>
    </location>
</feature>
<dbReference type="CDD" id="cd00742">
    <property type="entry name" value="FABP"/>
    <property type="match status" value="1"/>
</dbReference>
<keyword evidence="3" id="KW-1185">Reference proteome</keyword>
<dbReference type="EMBL" id="JAGTXO010000012">
    <property type="protein sequence ID" value="KAG8464604.1"/>
    <property type="molecule type" value="Genomic_DNA"/>
</dbReference>
<comment type="caution">
    <text evidence="2">The sequence shown here is derived from an EMBL/GenBank/DDBJ whole genome shotgun (WGS) entry which is preliminary data.</text>
</comment>
<dbReference type="Proteomes" id="UP000751190">
    <property type="component" value="Unassembled WGS sequence"/>
</dbReference>
<dbReference type="OrthoDB" id="412780at2759"/>
<evidence type="ECO:0000313" key="3">
    <source>
        <dbReference type="Proteomes" id="UP000751190"/>
    </source>
</evidence>
<dbReference type="Gene3D" id="2.40.128.20">
    <property type="match status" value="1"/>
</dbReference>
<organism evidence="2 3">
    <name type="scientific">Diacronema lutheri</name>
    <name type="common">Unicellular marine alga</name>
    <name type="synonym">Monochrysis lutheri</name>
    <dbReference type="NCBI Taxonomy" id="2081491"/>
    <lineage>
        <taxon>Eukaryota</taxon>
        <taxon>Haptista</taxon>
        <taxon>Haptophyta</taxon>
        <taxon>Pavlovophyceae</taxon>
        <taxon>Pavlovales</taxon>
        <taxon>Pavlovaceae</taxon>
        <taxon>Diacronema</taxon>
    </lineage>
</organism>
<dbReference type="SUPFAM" id="SSF50814">
    <property type="entry name" value="Lipocalins"/>
    <property type="match status" value="1"/>
</dbReference>
<feature type="region of interest" description="Disordered" evidence="1">
    <location>
        <begin position="124"/>
        <end position="145"/>
    </location>
</feature>
<dbReference type="InterPro" id="IPR012674">
    <property type="entry name" value="Calycin"/>
</dbReference>
<evidence type="ECO:0000313" key="2">
    <source>
        <dbReference type="EMBL" id="KAG8464604.1"/>
    </source>
</evidence>
<proteinExistence type="predicted"/>
<gene>
    <name evidence="2" type="ORF">KFE25_009972</name>
</gene>
<protein>
    <submittedName>
        <fullName evidence="2">Uncharacterized protein</fullName>
    </submittedName>
</protein>
<name>A0A8J6C9I4_DIALT</name>